<dbReference type="NCBIfam" id="NF009544">
    <property type="entry name" value="PRK12928.1"/>
    <property type="match status" value="1"/>
</dbReference>
<organism evidence="10 11">
    <name type="scientific">Candidatus Synechococcus spongiarum</name>
    <dbReference type="NCBI Taxonomy" id="431041"/>
    <lineage>
        <taxon>Bacteria</taxon>
        <taxon>Bacillati</taxon>
        <taxon>Cyanobacteriota</taxon>
        <taxon>Cyanophyceae</taxon>
        <taxon>Synechococcales</taxon>
        <taxon>Synechococcaceae</taxon>
        <taxon>Synechococcus</taxon>
    </lineage>
</organism>
<keyword evidence="5 8" id="KW-0408">Iron</keyword>
<dbReference type="EMBL" id="FITM01000154">
    <property type="protein sequence ID" value="CZB21507.1"/>
    <property type="molecule type" value="Genomic_DNA"/>
</dbReference>
<comment type="subcellular location">
    <subcellularLocation>
        <location evidence="8">Cytoplasm</location>
    </subcellularLocation>
</comment>
<feature type="domain" description="Radical SAM core" evidence="9">
    <location>
        <begin position="72"/>
        <end position="300"/>
    </location>
</feature>
<dbReference type="InterPro" id="IPR006638">
    <property type="entry name" value="Elp3/MiaA/NifB-like_rSAM"/>
</dbReference>
<evidence type="ECO:0000256" key="6">
    <source>
        <dbReference type="ARBA" id="ARBA00023014"/>
    </source>
</evidence>
<evidence type="ECO:0000313" key="11">
    <source>
        <dbReference type="Proteomes" id="UP000182631"/>
    </source>
</evidence>
<dbReference type="PIRSF" id="PIRSF005963">
    <property type="entry name" value="Lipoyl_synth"/>
    <property type="match status" value="1"/>
</dbReference>
<dbReference type="GO" id="GO:0051539">
    <property type="term" value="F:4 iron, 4 sulfur cluster binding"/>
    <property type="evidence" value="ECO:0007669"/>
    <property type="project" value="UniProtKB-UniRule"/>
</dbReference>
<evidence type="ECO:0000256" key="5">
    <source>
        <dbReference type="ARBA" id="ARBA00023004"/>
    </source>
</evidence>
<dbReference type="SFLD" id="SFLDS00029">
    <property type="entry name" value="Radical_SAM"/>
    <property type="match status" value="1"/>
</dbReference>
<dbReference type="PANTHER" id="PTHR10949:SF0">
    <property type="entry name" value="LIPOYL SYNTHASE, MITOCHONDRIAL"/>
    <property type="match status" value="1"/>
</dbReference>
<protein>
    <recommendedName>
        <fullName evidence="8">Lipoyl synthase</fullName>
        <ecNumber evidence="8">2.8.1.8</ecNumber>
    </recommendedName>
    <alternativeName>
        <fullName evidence="8">Lip-syn</fullName>
        <shortName evidence="8">LS</shortName>
    </alternativeName>
    <alternativeName>
        <fullName evidence="8">Lipoate synthase</fullName>
    </alternativeName>
    <alternativeName>
        <fullName evidence="8">Lipoic acid synthase</fullName>
    </alternativeName>
    <alternativeName>
        <fullName evidence="8">Sulfur insertion protein LipA</fullName>
    </alternativeName>
</protein>
<comment type="pathway">
    <text evidence="8">Protein modification; protein lipoylation via endogenous pathway; protein N(6)-(lipoyl)lysine from octanoyl-[acyl-carrier-protein]: step 2/2.</text>
</comment>
<dbReference type="GO" id="GO:0016992">
    <property type="term" value="F:lipoate synthase activity"/>
    <property type="evidence" value="ECO:0007669"/>
    <property type="project" value="UniProtKB-UniRule"/>
</dbReference>
<keyword evidence="2 8" id="KW-0808">Transferase</keyword>
<dbReference type="Proteomes" id="UP000182631">
    <property type="component" value="Unassembled WGS sequence"/>
</dbReference>
<evidence type="ECO:0000256" key="7">
    <source>
        <dbReference type="ARBA" id="ARBA00047326"/>
    </source>
</evidence>
<comment type="catalytic activity">
    <reaction evidence="7 8">
        <text>[[Fe-S] cluster scaffold protein carrying a second [4Fe-4S](2+) cluster] + N(6)-octanoyl-L-lysyl-[protein] + 2 oxidized [2Fe-2S]-[ferredoxin] + 2 S-adenosyl-L-methionine + 4 H(+) = [[Fe-S] cluster scaffold protein] + N(6)-[(R)-dihydrolipoyl]-L-lysyl-[protein] + 4 Fe(3+) + 2 hydrogen sulfide + 2 5'-deoxyadenosine + 2 L-methionine + 2 reduced [2Fe-2S]-[ferredoxin]</text>
        <dbReference type="Rhea" id="RHEA:16585"/>
        <dbReference type="Rhea" id="RHEA-COMP:9928"/>
        <dbReference type="Rhea" id="RHEA-COMP:10000"/>
        <dbReference type="Rhea" id="RHEA-COMP:10001"/>
        <dbReference type="Rhea" id="RHEA-COMP:10475"/>
        <dbReference type="Rhea" id="RHEA-COMP:14568"/>
        <dbReference type="Rhea" id="RHEA-COMP:14569"/>
        <dbReference type="ChEBI" id="CHEBI:15378"/>
        <dbReference type="ChEBI" id="CHEBI:17319"/>
        <dbReference type="ChEBI" id="CHEBI:29034"/>
        <dbReference type="ChEBI" id="CHEBI:29919"/>
        <dbReference type="ChEBI" id="CHEBI:33722"/>
        <dbReference type="ChEBI" id="CHEBI:33737"/>
        <dbReference type="ChEBI" id="CHEBI:33738"/>
        <dbReference type="ChEBI" id="CHEBI:57844"/>
        <dbReference type="ChEBI" id="CHEBI:59789"/>
        <dbReference type="ChEBI" id="CHEBI:78809"/>
        <dbReference type="ChEBI" id="CHEBI:83100"/>
        <dbReference type="EC" id="2.8.1.8"/>
    </reaction>
</comment>
<evidence type="ECO:0000256" key="2">
    <source>
        <dbReference type="ARBA" id="ARBA00022679"/>
    </source>
</evidence>
<feature type="binding site" evidence="8">
    <location>
        <position position="93"/>
    </location>
    <ligand>
        <name>[4Fe-4S] cluster</name>
        <dbReference type="ChEBI" id="CHEBI:49883"/>
        <label>2</label>
        <note>4Fe-4S-S-AdoMet</note>
    </ligand>
</feature>
<dbReference type="CDD" id="cd01335">
    <property type="entry name" value="Radical_SAM"/>
    <property type="match status" value="1"/>
</dbReference>
<dbReference type="NCBIfam" id="NF004019">
    <property type="entry name" value="PRK05481.1"/>
    <property type="match status" value="1"/>
</dbReference>
<dbReference type="InterPro" id="IPR013785">
    <property type="entry name" value="Aldolase_TIM"/>
</dbReference>
<dbReference type="GO" id="GO:0005737">
    <property type="term" value="C:cytoplasm"/>
    <property type="evidence" value="ECO:0007669"/>
    <property type="project" value="UniProtKB-SubCell"/>
</dbReference>
<dbReference type="InterPro" id="IPR003698">
    <property type="entry name" value="Lipoyl_synth"/>
</dbReference>
<dbReference type="NCBIfam" id="TIGR00510">
    <property type="entry name" value="lipA"/>
    <property type="match status" value="1"/>
</dbReference>
<comment type="function">
    <text evidence="8">Catalyzes the radical-mediated insertion of two sulfur atoms into the C-6 and C-8 positions of the octanoyl moiety bound to the lipoyl domains of lipoate-dependent enzymes, thereby converting the octanoylated domains into lipoylated derivatives.</text>
</comment>
<keyword evidence="1 8" id="KW-0004">4Fe-4S</keyword>
<accession>A0A161KFS6</accession>
<keyword evidence="8" id="KW-0963">Cytoplasm</keyword>
<keyword evidence="11" id="KW-1185">Reference proteome</keyword>
<dbReference type="Pfam" id="PF04055">
    <property type="entry name" value="Radical_SAM"/>
    <property type="match status" value="1"/>
</dbReference>
<dbReference type="GO" id="GO:0046872">
    <property type="term" value="F:metal ion binding"/>
    <property type="evidence" value="ECO:0007669"/>
    <property type="project" value="UniProtKB-KW"/>
</dbReference>
<feature type="binding site" evidence="8">
    <location>
        <position position="311"/>
    </location>
    <ligand>
        <name>[4Fe-4S] cluster</name>
        <dbReference type="ChEBI" id="CHEBI:49883"/>
        <label>1</label>
    </ligand>
</feature>
<evidence type="ECO:0000313" key="10">
    <source>
        <dbReference type="EMBL" id="CZB21507.1"/>
    </source>
</evidence>
<feature type="binding site" evidence="8">
    <location>
        <position position="90"/>
    </location>
    <ligand>
        <name>[4Fe-4S] cluster</name>
        <dbReference type="ChEBI" id="CHEBI:49883"/>
        <label>2</label>
        <note>4Fe-4S-S-AdoMet</note>
    </ligand>
</feature>
<feature type="binding site" evidence="8">
    <location>
        <position position="86"/>
    </location>
    <ligand>
        <name>[4Fe-4S] cluster</name>
        <dbReference type="ChEBI" id="CHEBI:49883"/>
        <label>2</label>
        <note>4Fe-4S-S-AdoMet</note>
    </ligand>
</feature>
<evidence type="ECO:0000259" key="9">
    <source>
        <dbReference type="PROSITE" id="PS51918"/>
    </source>
</evidence>
<keyword evidence="3 8" id="KW-0949">S-adenosyl-L-methionine</keyword>
<feature type="binding site" evidence="8">
    <location>
        <position position="60"/>
    </location>
    <ligand>
        <name>[4Fe-4S] cluster</name>
        <dbReference type="ChEBI" id="CHEBI:49883"/>
        <label>1</label>
    </ligand>
</feature>
<reference evidence="11" key="1">
    <citation type="submission" date="2016-02" db="EMBL/GenBank/DDBJ databases">
        <authorList>
            <person name="liu f."/>
        </authorList>
    </citation>
    <scope>NUCLEOTIDE SEQUENCE [LARGE SCALE GENOMIC DNA]</scope>
</reference>
<dbReference type="HAMAP" id="MF_00206">
    <property type="entry name" value="Lipoyl_synth"/>
    <property type="match status" value="1"/>
</dbReference>
<keyword evidence="4 8" id="KW-0479">Metal-binding</keyword>
<dbReference type="AlphaFoldDB" id="A0A161KFS6"/>
<keyword evidence="6 8" id="KW-0411">Iron-sulfur</keyword>
<dbReference type="PANTHER" id="PTHR10949">
    <property type="entry name" value="LIPOYL SYNTHASE"/>
    <property type="match status" value="1"/>
</dbReference>
<dbReference type="InterPro" id="IPR058240">
    <property type="entry name" value="rSAM_sf"/>
</dbReference>
<dbReference type="SFLD" id="SFLDF00271">
    <property type="entry name" value="lipoyl_synthase"/>
    <property type="match status" value="1"/>
</dbReference>
<evidence type="ECO:0000256" key="3">
    <source>
        <dbReference type="ARBA" id="ARBA00022691"/>
    </source>
</evidence>
<comment type="similarity">
    <text evidence="8">Belongs to the radical SAM superfamily. Lipoyl synthase family.</text>
</comment>
<dbReference type="Gene3D" id="3.20.20.70">
    <property type="entry name" value="Aldolase class I"/>
    <property type="match status" value="1"/>
</dbReference>
<evidence type="ECO:0000256" key="8">
    <source>
        <dbReference type="HAMAP-Rule" id="MF_00206"/>
    </source>
</evidence>
<proteinExistence type="inferred from homology"/>
<dbReference type="SUPFAM" id="SSF102114">
    <property type="entry name" value="Radical SAM enzymes"/>
    <property type="match status" value="1"/>
</dbReference>
<dbReference type="PROSITE" id="PS51918">
    <property type="entry name" value="RADICAL_SAM"/>
    <property type="match status" value="1"/>
</dbReference>
<comment type="cofactor">
    <cofactor evidence="8">
        <name>[4Fe-4S] cluster</name>
        <dbReference type="ChEBI" id="CHEBI:49883"/>
    </cofactor>
    <text evidence="8">Binds 2 [4Fe-4S] clusters per subunit. One cluster is coordinated with 3 cysteines and an exchangeable S-adenosyl-L-methionine.</text>
</comment>
<dbReference type="EC" id="2.8.1.8" evidence="8"/>
<evidence type="ECO:0000256" key="4">
    <source>
        <dbReference type="ARBA" id="ARBA00022723"/>
    </source>
</evidence>
<dbReference type="GO" id="GO:0009249">
    <property type="term" value="P:protein lipoylation"/>
    <property type="evidence" value="ECO:0007669"/>
    <property type="project" value="UniProtKB-UniRule"/>
</dbReference>
<feature type="binding site" evidence="8">
    <location>
        <position position="71"/>
    </location>
    <ligand>
        <name>[4Fe-4S] cluster</name>
        <dbReference type="ChEBI" id="CHEBI:49883"/>
        <label>1</label>
    </ligand>
</feature>
<gene>
    <name evidence="8" type="primary">lipA</name>
    <name evidence="10" type="ORF">FLM9_1432</name>
</gene>
<dbReference type="InterPro" id="IPR007197">
    <property type="entry name" value="rSAM"/>
</dbReference>
<dbReference type="UniPathway" id="UPA00538">
    <property type="reaction ID" value="UER00593"/>
</dbReference>
<dbReference type="SMART" id="SM00729">
    <property type="entry name" value="Elp3"/>
    <property type="match status" value="1"/>
</dbReference>
<dbReference type="SFLD" id="SFLDG01058">
    <property type="entry name" value="lipoyl_synthase_like"/>
    <property type="match status" value="1"/>
</dbReference>
<name>A0A161KFS6_9SYNE</name>
<sequence>MVGGPSRALLPLNLSPMRSPYRTIPPQQRLPRWLQRPLGTASQLAQVQDQIRSLRLNTICEQGRCPNRGECYAAGTATFLLGGSVCTRSCAFCQVHKGQAPQPLDVREAERVAKAVANLGLRYVVLTAVARDDQPDHGAGLFVETMVAIRRHDATVAIEVLTPDFWGGQRELAAAHRAQRQRLAMVLAARPVCFNHNLETVERLQRQVRRGAQYDRSLGLLALSKQLAPEIPTKSGLMLGLGESEAEVLASLRDLRRVDCDRVTLGQYMRPSLDQLPVERYWTPADFQRLGQAARAMGFRQVRSGPLVRSSYHAHSSEP</sequence>
<evidence type="ECO:0000256" key="1">
    <source>
        <dbReference type="ARBA" id="ARBA00022485"/>
    </source>
</evidence>
<feature type="binding site" evidence="8">
    <location>
        <position position="65"/>
    </location>
    <ligand>
        <name>[4Fe-4S] cluster</name>
        <dbReference type="ChEBI" id="CHEBI:49883"/>
        <label>1</label>
    </ligand>
</feature>